<evidence type="ECO:0000256" key="1">
    <source>
        <dbReference type="ARBA" id="ARBA00023172"/>
    </source>
</evidence>
<dbReference type="SUPFAM" id="SSF56349">
    <property type="entry name" value="DNA breaking-rejoining enzymes"/>
    <property type="match status" value="1"/>
</dbReference>
<keyword evidence="1" id="KW-0233">DNA recombination</keyword>
<dbReference type="Proteomes" id="UP001500751">
    <property type="component" value="Unassembled WGS sequence"/>
</dbReference>
<dbReference type="InterPro" id="IPR011010">
    <property type="entry name" value="DNA_brk_join_enz"/>
</dbReference>
<name>A0ABN2VHH4_9ACTN</name>
<sequence length="338" mass="36579">MPETPPSRTGSSKRGTATPDTPAASVSIEAWTERVITEREVSKARARQLRWVAGELALVRNHEEFPFRDAGSAAELLAPGPISAYLDLAARGELRRRAKAGNAQATNASMRIRVDCLKILGEHSGVLVAVADRPGLPELRETVDGPSRSQLHEYLAKRAEMSSAPAGRVRLFALIGVELDTGARVGELAALTLADVADDLSSVRVVRRPQARTTSEAVEERVRLSEGTRAALKAWLAVRETLVEPLHGSAKALWVSVSPNHAGRLNVEGEAIRRPPGMPLMPRGMQRAYTRAVVEANMALAGSPGWIPLPSRFEQLRRAVTDRRRQVEEAAAAEAAEL</sequence>
<protein>
    <recommendedName>
        <fullName evidence="5">Tyr recombinase domain-containing protein</fullName>
    </recommendedName>
</protein>
<evidence type="ECO:0000313" key="3">
    <source>
        <dbReference type="EMBL" id="GAA2060743.1"/>
    </source>
</evidence>
<dbReference type="InterPro" id="IPR013762">
    <property type="entry name" value="Integrase-like_cat_sf"/>
</dbReference>
<keyword evidence="4" id="KW-1185">Reference proteome</keyword>
<evidence type="ECO:0000256" key="2">
    <source>
        <dbReference type="SAM" id="MobiDB-lite"/>
    </source>
</evidence>
<gene>
    <name evidence="3" type="ORF">GCM10009839_84450</name>
</gene>
<accession>A0ABN2VHH4</accession>
<reference evidence="3 4" key="1">
    <citation type="journal article" date="2019" name="Int. J. Syst. Evol. Microbiol.">
        <title>The Global Catalogue of Microorganisms (GCM) 10K type strain sequencing project: providing services to taxonomists for standard genome sequencing and annotation.</title>
        <authorList>
            <consortium name="The Broad Institute Genomics Platform"/>
            <consortium name="The Broad Institute Genome Sequencing Center for Infectious Disease"/>
            <person name="Wu L."/>
            <person name="Ma J."/>
        </authorList>
    </citation>
    <scope>NUCLEOTIDE SEQUENCE [LARGE SCALE GENOMIC DNA]</scope>
    <source>
        <strain evidence="3 4">JCM 16014</strain>
    </source>
</reference>
<dbReference type="Gene3D" id="1.10.443.10">
    <property type="entry name" value="Intergrase catalytic core"/>
    <property type="match status" value="1"/>
</dbReference>
<evidence type="ECO:0008006" key="5">
    <source>
        <dbReference type="Google" id="ProtNLM"/>
    </source>
</evidence>
<dbReference type="RefSeq" id="WP_344671376.1">
    <property type="nucleotide sequence ID" value="NZ_BAAAQN010000080.1"/>
</dbReference>
<comment type="caution">
    <text evidence="3">The sequence shown here is derived from an EMBL/GenBank/DDBJ whole genome shotgun (WGS) entry which is preliminary data.</text>
</comment>
<dbReference type="EMBL" id="BAAAQN010000080">
    <property type="protein sequence ID" value="GAA2060743.1"/>
    <property type="molecule type" value="Genomic_DNA"/>
</dbReference>
<proteinExistence type="predicted"/>
<feature type="compositionally biased region" description="Polar residues" evidence="2">
    <location>
        <begin position="1"/>
        <end position="19"/>
    </location>
</feature>
<evidence type="ECO:0000313" key="4">
    <source>
        <dbReference type="Proteomes" id="UP001500751"/>
    </source>
</evidence>
<organism evidence="3 4">
    <name type="scientific">Catenulispora yoronensis</name>
    <dbReference type="NCBI Taxonomy" id="450799"/>
    <lineage>
        <taxon>Bacteria</taxon>
        <taxon>Bacillati</taxon>
        <taxon>Actinomycetota</taxon>
        <taxon>Actinomycetes</taxon>
        <taxon>Catenulisporales</taxon>
        <taxon>Catenulisporaceae</taxon>
        <taxon>Catenulispora</taxon>
    </lineage>
</organism>
<feature type="region of interest" description="Disordered" evidence="2">
    <location>
        <begin position="1"/>
        <end position="24"/>
    </location>
</feature>